<evidence type="ECO:0000256" key="7">
    <source>
        <dbReference type="ARBA" id="ARBA00023098"/>
    </source>
</evidence>
<evidence type="ECO:0000256" key="5">
    <source>
        <dbReference type="ARBA" id="ARBA00022832"/>
    </source>
</evidence>
<evidence type="ECO:0000256" key="6">
    <source>
        <dbReference type="ARBA" id="ARBA00022989"/>
    </source>
</evidence>
<gene>
    <name evidence="11" type="ORF">JTE90_005025</name>
</gene>
<dbReference type="GO" id="GO:0042761">
    <property type="term" value="P:very long-chain fatty acid biosynthetic process"/>
    <property type="evidence" value="ECO:0007669"/>
    <property type="project" value="TreeGrafter"/>
</dbReference>
<comment type="caution">
    <text evidence="11">The sequence shown here is derived from an EMBL/GenBank/DDBJ whole genome shotgun (WGS) entry which is preliminary data.</text>
</comment>
<dbReference type="GO" id="GO:0009922">
    <property type="term" value="F:fatty acid elongase activity"/>
    <property type="evidence" value="ECO:0007669"/>
    <property type="project" value="UniProtKB-EC"/>
</dbReference>
<name>A0AAV6VCG7_9ARAC</name>
<keyword evidence="9 10" id="KW-0275">Fatty acid biosynthesis</keyword>
<comment type="similarity">
    <text evidence="10">Belongs to the ELO family.</text>
</comment>
<keyword evidence="12" id="KW-1185">Reference proteome</keyword>
<accession>A0AAV6VCG7</accession>
<dbReference type="InterPro" id="IPR002076">
    <property type="entry name" value="ELO_fam"/>
</dbReference>
<evidence type="ECO:0000256" key="9">
    <source>
        <dbReference type="ARBA" id="ARBA00023160"/>
    </source>
</evidence>
<evidence type="ECO:0000256" key="10">
    <source>
        <dbReference type="RuleBase" id="RU361115"/>
    </source>
</evidence>
<evidence type="ECO:0000313" key="11">
    <source>
        <dbReference type="EMBL" id="KAG8193727.1"/>
    </source>
</evidence>
<keyword evidence="7 10" id="KW-0443">Lipid metabolism</keyword>
<feature type="transmembrane region" description="Helical" evidence="10">
    <location>
        <begin position="229"/>
        <end position="249"/>
    </location>
</feature>
<evidence type="ECO:0000256" key="3">
    <source>
        <dbReference type="ARBA" id="ARBA00022679"/>
    </source>
</evidence>
<feature type="transmembrane region" description="Helical" evidence="10">
    <location>
        <begin position="197"/>
        <end position="217"/>
    </location>
</feature>
<feature type="transmembrane region" description="Helical" evidence="10">
    <location>
        <begin position="166"/>
        <end position="185"/>
    </location>
</feature>
<dbReference type="Proteomes" id="UP000827092">
    <property type="component" value="Unassembled WGS sequence"/>
</dbReference>
<dbReference type="GO" id="GO:0005789">
    <property type="term" value="C:endoplasmic reticulum membrane"/>
    <property type="evidence" value="ECO:0007669"/>
    <property type="project" value="TreeGrafter"/>
</dbReference>
<feature type="transmembrane region" description="Helical" evidence="10">
    <location>
        <begin position="91"/>
        <end position="110"/>
    </location>
</feature>
<feature type="transmembrane region" description="Helical" evidence="10">
    <location>
        <begin position="58"/>
        <end position="79"/>
    </location>
</feature>
<evidence type="ECO:0000313" key="12">
    <source>
        <dbReference type="Proteomes" id="UP000827092"/>
    </source>
</evidence>
<organism evidence="11 12">
    <name type="scientific">Oedothorax gibbosus</name>
    <dbReference type="NCBI Taxonomy" id="931172"/>
    <lineage>
        <taxon>Eukaryota</taxon>
        <taxon>Metazoa</taxon>
        <taxon>Ecdysozoa</taxon>
        <taxon>Arthropoda</taxon>
        <taxon>Chelicerata</taxon>
        <taxon>Arachnida</taxon>
        <taxon>Araneae</taxon>
        <taxon>Araneomorphae</taxon>
        <taxon>Entelegynae</taxon>
        <taxon>Araneoidea</taxon>
        <taxon>Linyphiidae</taxon>
        <taxon>Erigoninae</taxon>
        <taxon>Oedothorax</taxon>
    </lineage>
</organism>
<dbReference type="GO" id="GO:0034626">
    <property type="term" value="P:fatty acid elongation, polyunsaturated fatty acid"/>
    <property type="evidence" value="ECO:0007669"/>
    <property type="project" value="TreeGrafter"/>
</dbReference>
<keyword evidence="5 10" id="KW-0276">Fatty acid metabolism</keyword>
<dbReference type="EMBL" id="JAFNEN010000115">
    <property type="protein sequence ID" value="KAG8193727.1"/>
    <property type="molecule type" value="Genomic_DNA"/>
</dbReference>
<feature type="transmembrane region" description="Helical" evidence="10">
    <location>
        <begin position="139"/>
        <end position="159"/>
    </location>
</feature>
<keyword evidence="3 10" id="KW-0808">Transferase</keyword>
<feature type="transmembrane region" description="Helical" evidence="10">
    <location>
        <begin position="261"/>
        <end position="280"/>
    </location>
</feature>
<sequence>MEVRDGEFMRAENCMSNATCGEKSTIMLFFEELDAKIGNSFNSGDPEILQWFLVKQNLVPFILCGCYAIFVKLIGPAIMKNKEPLKLRTPMIVFNLFLVVAYTITVFTVVTNLPRLGYDKFCMGTQVGNDSLAYKLVRWMWFMYILKYVEFVDTLFFILRKKNHLVSNLHVIHHTVVPLLGWILLRTETSGFQTIPVLLNGVVHIIMYTYYGLAAIGPHMKKYLWWKKYLTILQMVQFVFIVLFVVVIAPLTGCSIVKSSLLIDALGGIVFFMLFYNFYVNNFNTKEKEV</sequence>
<comment type="subcellular location">
    <subcellularLocation>
        <location evidence="1">Membrane</location>
        <topology evidence="1">Multi-pass membrane protein</topology>
    </subcellularLocation>
</comment>
<keyword evidence="4 10" id="KW-0812">Transmembrane</keyword>
<dbReference type="GO" id="GO:0034625">
    <property type="term" value="P:fatty acid elongation, monounsaturated fatty acid"/>
    <property type="evidence" value="ECO:0007669"/>
    <property type="project" value="TreeGrafter"/>
</dbReference>
<keyword evidence="6 10" id="KW-1133">Transmembrane helix</keyword>
<dbReference type="EC" id="2.3.1.199" evidence="10"/>
<dbReference type="GO" id="GO:0030148">
    <property type="term" value="P:sphingolipid biosynthetic process"/>
    <property type="evidence" value="ECO:0007669"/>
    <property type="project" value="TreeGrafter"/>
</dbReference>
<reference evidence="11 12" key="1">
    <citation type="journal article" date="2022" name="Nat. Ecol. Evol.">
        <title>A masculinizing supergene underlies an exaggerated male reproductive morph in a spider.</title>
        <authorList>
            <person name="Hendrickx F."/>
            <person name="De Corte Z."/>
            <person name="Sonet G."/>
            <person name="Van Belleghem S.M."/>
            <person name="Kostlbacher S."/>
            <person name="Vangestel C."/>
        </authorList>
    </citation>
    <scope>NUCLEOTIDE SEQUENCE [LARGE SCALE GENOMIC DNA]</scope>
    <source>
        <strain evidence="11">W744_W776</strain>
    </source>
</reference>
<dbReference type="GO" id="GO:0019367">
    <property type="term" value="P:fatty acid elongation, saturated fatty acid"/>
    <property type="evidence" value="ECO:0007669"/>
    <property type="project" value="TreeGrafter"/>
</dbReference>
<comment type="catalytic activity">
    <reaction evidence="10">
        <text>a very-long-chain acyl-CoA + malonyl-CoA + H(+) = a very-long-chain 3-oxoacyl-CoA + CO2 + CoA</text>
        <dbReference type="Rhea" id="RHEA:32727"/>
        <dbReference type="ChEBI" id="CHEBI:15378"/>
        <dbReference type="ChEBI" id="CHEBI:16526"/>
        <dbReference type="ChEBI" id="CHEBI:57287"/>
        <dbReference type="ChEBI" id="CHEBI:57384"/>
        <dbReference type="ChEBI" id="CHEBI:90725"/>
        <dbReference type="ChEBI" id="CHEBI:90736"/>
        <dbReference type="EC" id="2.3.1.199"/>
    </reaction>
</comment>
<dbReference type="PANTHER" id="PTHR11157">
    <property type="entry name" value="FATTY ACID ACYL TRANSFERASE-RELATED"/>
    <property type="match status" value="1"/>
</dbReference>
<dbReference type="AlphaFoldDB" id="A0AAV6VCG7"/>
<evidence type="ECO:0000256" key="1">
    <source>
        <dbReference type="ARBA" id="ARBA00004141"/>
    </source>
</evidence>
<evidence type="ECO:0000256" key="8">
    <source>
        <dbReference type="ARBA" id="ARBA00023136"/>
    </source>
</evidence>
<evidence type="ECO:0000256" key="4">
    <source>
        <dbReference type="ARBA" id="ARBA00022692"/>
    </source>
</evidence>
<keyword evidence="8 10" id="KW-0472">Membrane</keyword>
<dbReference type="Pfam" id="PF01151">
    <property type="entry name" value="ELO"/>
    <property type="match status" value="1"/>
</dbReference>
<evidence type="ECO:0000256" key="2">
    <source>
        <dbReference type="ARBA" id="ARBA00022516"/>
    </source>
</evidence>
<proteinExistence type="inferred from homology"/>
<keyword evidence="2 10" id="KW-0444">Lipid biosynthesis</keyword>
<protein>
    <recommendedName>
        <fullName evidence="10">Elongation of very long chain fatty acids protein</fullName>
        <ecNumber evidence="10">2.3.1.199</ecNumber>
    </recommendedName>
    <alternativeName>
        <fullName evidence="10">Very-long-chain 3-oxoacyl-CoA synthase</fullName>
    </alternativeName>
</protein>